<protein>
    <recommendedName>
        <fullName evidence="3">Reverse transcriptase domain-containing protein</fullName>
    </recommendedName>
</protein>
<accession>G7YCJ3</accession>
<name>G7YCJ3_CLOSI</name>
<reference key="2">
    <citation type="submission" date="2011-10" db="EMBL/GenBank/DDBJ databases">
        <title>The genome and transcriptome sequence of Clonorchis sinensis provide insights into the carcinogenic liver fluke.</title>
        <authorList>
            <person name="Wang X."/>
            <person name="Huang Y."/>
            <person name="Chen W."/>
            <person name="Liu H."/>
            <person name="Guo L."/>
            <person name="Chen Y."/>
            <person name="Luo F."/>
            <person name="Zhou W."/>
            <person name="Sun J."/>
            <person name="Mao Q."/>
            <person name="Liang P."/>
            <person name="Zhou C."/>
            <person name="Tian Y."/>
            <person name="Men J."/>
            <person name="Lv X."/>
            <person name="Huang L."/>
            <person name="Zhou J."/>
            <person name="Hu Y."/>
            <person name="Li R."/>
            <person name="Zhang F."/>
            <person name="Lei H."/>
            <person name="Li X."/>
            <person name="Hu X."/>
            <person name="Liang C."/>
            <person name="Xu J."/>
            <person name="Wu Z."/>
            <person name="Yu X."/>
        </authorList>
    </citation>
    <scope>NUCLEOTIDE SEQUENCE</scope>
    <source>
        <strain>Henan</strain>
    </source>
</reference>
<dbReference type="AlphaFoldDB" id="G7YCJ3"/>
<organism evidence="1 2">
    <name type="scientific">Clonorchis sinensis</name>
    <name type="common">Chinese liver fluke</name>
    <dbReference type="NCBI Taxonomy" id="79923"/>
    <lineage>
        <taxon>Eukaryota</taxon>
        <taxon>Metazoa</taxon>
        <taxon>Spiralia</taxon>
        <taxon>Lophotrochozoa</taxon>
        <taxon>Platyhelminthes</taxon>
        <taxon>Trematoda</taxon>
        <taxon>Digenea</taxon>
        <taxon>Opisthorchiida</taxon>
        <taxon>Opisthorchiata</taxon>
        <taxon>Opisthorchiidae</taxon>
        <taxon>Clonorchis</taxon>
    </lineage>
</organism>
<dbReference type="EMBL" id="DF143067">
    <property type="protein sequence ID" value="GAA50677.1"/>
    <property type="molecule type" value="Genomic_DNA"/>
</dbReference>
<evidence type="ECO:0000313" key="1">
    <source>
        <dbReference type="EMBL" id="GAA50677.1"/>
    </source>
</evidence>
<gene>
    <name evidence="1" type="ORF">CLF_104898</name>
</gene>
<reference evidence="1" key="1">
    <citation type="journal article" date="2011" name="Genome Biol.">
        <title>The draft genome of the carcinogenic human liver fluke Clonorchis sinensis.</title>
        <authorList>
            <person name="Wang X."/>
            <person name="Chen W."/>
            <person name="Huang Y."/>
            <person name="Sun J."/>
            <person name="Men J."/>
            <person name="Liu H."/>
            <person name="Luo F."/>
            <person name="Guo L."/>
            <person name="Lv X."/>
            <person name="Deng C."/>
            <person name="Zhou C."/>
            <person name="Fan Y."/>
            <person name="Li X."/>
            <person name="Huang L."/>
            <person name="Hu Y."/>
            <person name="Liang C."/>
            <person name="Hu X."/>
            <person name="Xu J."/>
            <person name="Yu X."/>
        </authorList>
    </citation>
    <scope>NUCLEOTIDE SEQUENCE [LARGE SCALE GENOMIC DNA]</scope>
    <source>
        <strain evidence="1">Henan</strain>
    </source>
</reference>
<keyword evidence="2" id="KW-1185">Reference proteome</keyword>
<proteinExistence type="predicted"/>
<sequence length="206" mass="23509">MPSYRVIRSKHEPEILPATEKTVRLLDAVYIGEQLEAATRSERSNVILGSNGEVSCSYEGADCRRRGSSARIWRLRTVRVVTVLDLWRLTDYGERRLQSCADKTFCAVLTSETDDDNPNHLECHESLASNEDFRTCDSMLKALLKLPYTKRCPSRRPLSPLLFNFLIEGIMRRTLEGFQISDVQIACDENAVDLEYADDIVLVFEE</sequence>
<dbReference type="Proteomes" id="UP000008909">
    <property type="component" value="Unassembled WGS sequence"/>
</dbReference>
<evidence type="ECO:0000313" key="2">
    <source>
        <dbReference type="Proteomes" id="UP000008909"/>
    </source>
</evidence>
<evidence type="ECO:0008006" key="3">
    <source>
        <dbReference type="Google" id="ProtNLM"/>
    </source>
</evidence>